<evidence type="ECO:0000256" key="1">
    <source>
        <dbReference type="ARBA" id="ARBA00006781"/>
    </source>
</evidence>
<feature type="region of interest" description="Disordered" evidence="2">
    <location>
        <begin position="1"/>
        <end position="52"/>
    </location>
</feature>
<evidence type="ECO:0008006" key="5">
    <source>
        <dbReference type="Google" id="ProtNLM"/>
    </source>
</evidence>
<protein>
    <recommendedName>
        <fullName evidence="5">Protein BCCIP homolog</fullName>
    </recommendedName>
</protein>
<evidence type="ECO:0000313" key="4">
    <source>
        <dbReference type="Proteomes" id="UP000024635"/>
    </source>
</evidence>
<dbReference type="EMBL" id="JARK01000200">
    <property type="protein sequence ID" value="EYC40713.1"/>
    <property type="molecule type" value="Genomic_DNA"/>
</dbReference>
<evidence type="ECO:0000256" key="2">
    <source>
        <dbReference type="SAM" id="MobiDB-lite"/>
    </source>
</evidence>
<gene>
    <name evidence="3" type="primary">Acey_s0600.g488</name>
    <name evidence="3" type="synonym">Acey-ZK1127.4</name>
    <name evidence="3" type="ORF">Y032_0600g488</name>
</gene>
<feature type="region of interest" description="Disordered" evidence="2">
    <location>
        <begin position="279"/>
        <end position="300"/>
    </location>
</feature>
<proteinExistence type="inferred from homology"/>
<dbReference type="Pfam" id="PF13862">
    <property type="entry name" value="BCCIP"/>
    <property type="match status" value="1"/>
</dbReference>
<organism evidence="3 4">
    <name type="scientific">Ancylostoma ceylanicum</name>
    <dbReference type="NCBI Taxonomy" id="53326"/>
    <lineage>
        <taxon>Eukaryota</taxon>
        <taxon>Metazoa</taxon>
        <taxon>Ecdysozoa</taxon>
        <taxon>Nematoda</taxon>
        <taxon>Chromadorea</taxon>
        <taxon>Rhabditida</taxon>
        <taxon>Rhabditina</taxon>
        <taxon>Rhabditomorpha</taxon>
        <taxon>Strongyloidea</taxon>
        <taxon>Ancylostomatidae</taxon>
        <taxon>Ancylostomatinae</taxon>
        <taxon>Ancylostoma</taxon>
    </lineage>
</organism>
<accession>A0A016WNW4</accession>
<dbReference type="Proteomes" id="UP000024635">
    <property type="component" value="Unassembled WGS sequence"/>
</dbReference>
<dbReference type="GO" id="GO:0005634">
    <property type="term" value="C:nucleus"/>
    <property type="evidence" value="ECO:0007669"/>
    <property type="project" value="TreeGrafter"/>
</dbReference>
<name>A0A016WNW4_9BILA</name>
<dbReference type="PANTHER" id="PTHR13261">
    <property type="entry name" value="BRCA2 AND CDKN1A INTERACTING PROTEIN"/>
    <property type="match status" value="1"/>
</dbReference>
<feature type="region of interest" description="Disordered" evidence="2">
    <location>
        <begin position="66"/>
        <end position="108"/>
    </location>
</feature>
<dbReference type="OrthoDB" id="27543at2759"/>
<sequence length="386" mass="42914">MADSIVSGGSSRTKKHSLLDKKKKKLKRKLVTEEGGSVASSSPTIHDKFLHPLKKKNKLKKLKNKHLAVKIAENNDGSSHNDSDASGEPSEETDGSSGDGDTSDLFGDGSGQQLDFDIEAFPMEADDRDGIVNMLTQVFLRADIDLPGLADAVIAQSPFGIVIGPAEDQSDEDSENVVYGILTIARLRSAKGEPSKYAKDIMDFLVKKSQKFALPDFRNAFEALKTKRTGLFLNERMLNFPKEIVPPSFNSLRSDYELLPKQYQRIVYVHKLRIADSEPGSAAAENSNGEPAKKKKKMGKAQKKKLAQKALLSAEVIYDDVEDEALVQLEEGEAHYFDYPVHTEIESSSKFHTLVKDGKSFRPYRRVVIMDDKRFKAFLEHVSTSF</sequence>
<dbReference type="AlphaFoldDB" id="A0A016WNW4"/>
<feature type="compositionally biased region" description="Low complexity" evidence="2">
    <location>
        <begin position="95"/>
        <end position="107"/>
    </location>
</feature>
<reference evidence="4" key="1">
    <citation type="journal article" date="2015" name="Nat. Genet.">
        <title>The genome and transcriptome of the zoonotic hookworm Ancylostoma ceylanicum identify infection-specific gene families.</title>
        <authorList>
            <person name="Schwarz E.M."/>
            <person name="Hu Y."/>
            <person name="Antoshechkin I."/>
            <person name="Miller M.M."/>
            <person name="Sternberg P.W."/>
            <person name="Aroian R.V."/>
        </authorList>
    </citation>
    <scope>NUCLEOTIDE SEQUENCE</scope>
    <source>
        <strain evidence="4">HY135</strain>
    </source>
</reference>
<evidence type="ECO:0000313" key="3">
    <source>
        <dbReference type="EMBL" id="EYC40713.1"/>
    </source>
</evidence>
<keyword evidence="4" id="KW-1185">Reference proteome</keyword>
<comment type="caution">
    <text evidence="3">The sequence shown here is derived from an EMBL/GenBank/DDBJ whole genome shotgun (WGS) entry which is preliminary data.</text>
</comment>
<feature type="compositionally biased region" description="Basic residues" evidence="2">
    <location>
        <begin position="12"/>
        <end position="29"/>
    </location>
</feature>
<comment type="similarity">
    <text evidence="1">Belongs to the BCP1 family.</text>
</comment>
<dbReference type="STRING" id="53326.A0A016WNW4"/>
<dbReference type="PANTHER" id="PTHR13261:SF0">
    <property type="entry name" value="BRCA2 AND CDKN1A-INTERACTING PROTEIN"/>
    <property type="match status" value="1"/>
</dbReference>
<dbReference type="InterPro" id="IPR025602">
    <property type="entry name" value="BCP1_family"/>
</dbReference>